<keyword evidence="2" id="KW-1185">Reference proteome</keyword>
<reference evidence="1" key="1">
    <citation type="submission" date="2023-04" db="EMBL/GenBank/DDBJ databases">
        <title>A chromosome-level genome assembly of the parasitoid wasp Eretmocerus hayati.</title>
        <authorList>
            <person name="Zhong Y."/>
            <person name="Liu S."/>
            <person name="Liu Y."/>
        </authorList>
    </citation>
    <scope>NUCLEOTIDE SEQUENCE</scope>
    <source>
        <strain evidence="1">ZJU_SS_LIU_2023</strain>
    </source>
</reference>
<sequence length="278" mass="32171">MLSDNDKQPFIEEAIRLRNIHKATHPDYKYQPRRKKQPCSSNSSNARNSSSRSSSSPSSQQNLHQQQHLSPHQTKLKQEDMSCCDSMIGSPHQKTNGSLDMDERGYQDVSESLLVGDDLNLNIPVNMHDCDVENNDLEQYISQQQQHSLVQATHQYSGDANANPWSHCWRPETGVDCQDERQRIFTPEQQQQPQHQQEQSMSLGSPHQEPIMENSSWDSDQQHLIQLHWQQRNREDLATSYHNLQPRVGLPSMQFMSHTNPYANYPRQLEAWTASYPI</sequence>
<gene>
    <name evidence="1" type="ORF">QAD02_015026</name>
</gene>
<dbReference type="Proteomes" id="UP001239111">
    <property type="component" value="Chromosome 2"/>
</dbReference>
<comment type="caution">
    <text evidence="1">The sequence shown here is derived from an EMBL/GenBank/DDBJ whole genome shotgun (WGS) entry which is preliminary data.</text>
</comment>
<evidence type="ECO:0000313" key="1">
    <source>
        <dbReference type="EMBL" id="KAJ8679239.1"/>
    </source>
</evidence>
<name>A0ACC2P6M7_9HYME</name>
<evidence type="ECO:0000313" key="2">
    <source>
        <dbReference type="Proteomes" id="UP001239111"/>
    </source>
</evidence>
<accession>A0ACC2P6M7</accession>
<proteinExistence type="predicted"/>
<dbReference type="EMBL" id="CM056742">
    <property type="protein sequence ID" value="KAJ8679239.1"/>
    <property type="molecule type" value="Genomic_DNA"/>
</dbReference>
<organism evidence="1 2">
    <name type="scientific">Eretmocerus hayati</name>
    <dbReference type="NCBI Taxonomy" id="131215"/>
    <lineage>
        <taxon>Eukaryota</taxon>
        <taxon>Metazoa</taxon>
        <taxon>Ecdysozoa</taxon>
        <taxon>Arthropoda</taxon>
        <taxon>Hexapoda</taxon>
        <taxon>Insecta</taxon>
        <taxon>Pterygota</taxon>
        <taxon>Neoptera</taxon>
        <taxon>Endopterygota</taxon>
        <taxon>Hymenoptera</taxon>
        <taxon>Apocrita</taxon>
        <taxon>Proctotrupomorpha</taxon>
        <taxon>Chalcidoidea</taxon>
        <taxon>Aphelinidae</taxon>
        <taxon>Aphelininae</taxon>
        <taxon>Eretmocerus</taxon>
    </lineage>
</organism>
<protein>
    <submittedName>
        <fullName evidence="1">Uncharacterized protein</fullName>
    </submittedName>
</protein>